<comment type="caution">
    <text evidence="2">The sequence shown here is derived from an EMBL/GenBank/DDBJ whole genome shotgun (WGS) entry which is preliminary data.</text>
</comment>
<evidence type="ECO:0000313" key="2">
    <source>
        <dbReference type="EMBL" id="KAF9736155.1"/>
    </source>
</evidence>
<gene>
    <name evidence="2" type="ORF">PMIN01_06070</name>
</gene>
<proteinExistence type="predicted"/>
<reference evidence="2" key="1">
    <citation type="journal article" date="2020" name="Mol. Plant Microbe Interact.">
        <title>Genome Sequence of the Biocontrol Agent Coniothyrium minitans strain Conio (IMI 134523).</title>
        <authorList>
            <person name="Patel D."/>
            <person name="Shittu T.A."/>
            <person name="Baroncelli R."/>
            <person name="Muthumeenakshi S."/>
            <person name="Osborne T.H."/>
            <person name="Janganan T.K."/>
            <person name="Sreenivasaprasad S."/>
        </authorList>
    </citation>
    <scope>NUCLEOTIDE SEQUENCE</scope>
    <source>
        <strain evidence="2">Conio</strain>
    </source>
</reference>
<organism evidence="2 3">
    <name type="scientific">Paraphaeosphaeria minitans</name>
    <dbReference type="NCBI Taxonomy" id="565426"/>
    <lineage>
        <taxon>Eukaryota</taxon>
        <taxon>Fungi</taxon>
        <taxon>Dikarya</taxon>
        <taxon>Ascomycota</taxon>
        <taxon>Pezizomycotina</taxon>
        <taxon>Dothideomycetes</taxon>
        <taxon>Pleosporomycetidae</taxon>
        <taxon>Pleosporales</taxon>
        <taxon>Massarineae</taxon>
        <taxon>Didymosphaeriaceae</taxon>
        <taxon>Paraphaeosphaeria</taxon>
    </lineage>
</organism>
<dbReference type="AlphaFoldDB" id="A0A9P6GJK4"/>
<protein>
    <submittedName>
        <fullName evidence="2">Uncharacterized protein</fullName>
    </submittedName>
</protein>
<keyword evidence="3" id="KW-1185">Reference proteome</keyword>
<evidence type="ECO:0000313" key="3">
    <source>
        <dbReference type="Proteomes" id="UP000756921"/>
    </source>
</evidence>
<feature type="compositionally biased region" description="Basic residues" evidence="1">
    <location>
        <begin position="97"/>
        <end position="107"/>
    </location>
</feature>
<name>A0A9P6GJK4_9PLEO</name>
<feature type="region of interest" description="Disordered" evidence="1">
    <location>
        <begin position="74"/>
        <end position="138"/>
    </location>
</feature>
<sequence length="160" mass="16969">MSNDAVPGVGKMVSEDTVAVLLMAMGSTSITMAQYGIMSSLDGTRTASSFQHSFRSIIKKAKELQARVEAGETFEAVAPAKKRGGAADGATPPTTPKKPKATPKKTQKATPNGRGKKGKATDEASPTPADDVKGFKFEQDFDLEGDFKGFKKEDLEDDPI</sequence>
<dbReference type="Proteomes" id="UP000756921">
    <property type="component" value="Unassembled WGS sequence"/>
</dbReference>
<dbReference type="OrthoDB" id="3938057at2759"/>
<evidence type="ECO:0000256" key="1">
    <source>
        <dbReference type="SAM" id="MobiDB-lite"/>
    </source>
</evidence>
<dbReference type="EMBL" id="WJXW01000005">
    <property type="protein sequence ID" value="KAF9736155.1"/>
    <property type="molecule type" value="Genomic_DNA"/>
</dbReference>
<accession>A0A9P6GJK4</accession>